<dbReference type="CDD" id="cd00609">
    <property type="entry name" value="AAT_like"/>
    <property type="match status" value="1"/>
</dbReference>
<protein>
    <recommendedName>
        <fullName evidence="3">Aminotransferase</fullName>
        <ecNumber evidence="3">2.6.1.-</ecNumber>
    </recommendedName>
</protein>
<keyword evidence="2" id="KW-0663">Pyridoxal phosphate</keyword>
<evidence type="ECO:0000256" key="2">
    <source>
        <dbReference type="ARBA" id="ARBA00022898"/>
    </source>
</evidence>
<dbReference type="SUPFAM" id="SSF53383">
    <property type="entry name" value="PLP-dependent transferases"/>
    <property type="match status" value="1"/>
</dbReference>
<dbReference type="PANTHER" id="PTHR42885">
    <property type="entry name" value="HISTIDINOL-PHOSPHATE AMINOTRANSFERASE-RELATED"/>
    <property type="match status" value="1"/>
</dbReference>
<dbReference type="GO" id="GO:0008483">
    <property type="term" value="F:transaminase activity"/>
    <property type="evidence" value="ECO:0007669"/>
    <property type="project" value="UniProtKB-KW"/>
</dbReference>
<dbReference type="InterPro" id="IPR015424">
    <property type="entry name" value="PyrdxlP-dep_Trfase"/>
</dbReference>
<evidence type="ECO:0000313" key="6">
    <source>
        <dbReference type="Proteomes" id="UP000616346"/>
    </source>
</evidence>
<dbReference type="Gene3D" id="3.40.640.10">
    <property type="entry name" value="Type I PLP-dependent aspartate aminotransferase-like (Major domain)"/>
    <property type="match status" value="1"/>
</dbReference>
<dbReference type="PANTHER" id="PTHR42885:SF1">
    <property type="entry name" value="THREONINE-PHOSPHATE DECARBOXYLASE"/>
    <property type="match status" value="1"/>
</dbReference>
<dbReference type="InterPro" id="IPR015421">
    <property type="entry name" value="PyrdxlP-dep_Trfase_major"/>
</dbReference>
<dbReference type="InterPro" id="IPR004838">
    <property type="entry name" value="NHTrfase_class1_PyrdxlP-BS"/>
</dbReference>
<name>A0ABR8VEF7_9BACT</name>
<comment type="caution">
    <text evidence="5">The sequence shown here is derived from an EMBL/GenBank/DDBJ whole genome shotgun (WGS) entry which is preliminary data.</text>
</comment>
<dbReference type="InterPro" id="IPR004839">
    <property type="entry name" value="Aminotransferase_I/II_large"/>
</dbReference>
<evidence type="ECO:0000256" key="1">
    <source>
        <dbReference type="ARBA" id="ARBA00001933"/>
    </source>
</evidence>
<proteinExistence type="inferred from homology"/>
<dbReference type="EC" id="2.6.1.-" evidence="3"/>
<sequence>MINGHGDDIYAYPGITSNFSSNVPGGVNHDGLNRYLYENLSCIRSYPEPEPRSLERELASFHGVMPENVCATNGATEAIYLIAQAYRNSTSVILAPTFSEYADACRLHLHTVRSLFSPDTLPAEAALVWLCNPNNPTGEVIDLRRLRKWIETHPRHLFVIDQSYEAFTDKPLFSAKEAADYPNVLLLHSLTKRFAVPGLRIGYVTAHPLLIDKLRSNRMPWSVNALAIAAGHYLLHRAEGDYALDVSALLSERKRVAEALLSVGGMDVWESDTPYMLICLRSGKAAALKEFLALNHGILIRDASNFEGLDERFFRIAVQTPEENDRLVNCIKEWMYTY</sequence>
<organism evidence="5 6">
    <name type="scientific">Phocaeicola faecium</name>
    <dbReference type="NCBI Taxonomy" id="2762213"/>
    <lineage>
        <taxon>Bacteria</taxon>
        <taxon>Pseudomonadati</taxon>
        <taxon>Bacteroidota</taxon>
        <taxon>Bacteroidia</taxon>
        <taxon>Bacteroidales</taxon>
        <taxon>Bacteroidaceae</taxon>
        <taxon>Phocaeicola</taxon>
    </lineage>
</organism>
<comment type="similarity">
    <text evidence="3">Belongs to the class-I pyridoxal-phosphate-dependent aminotransferase family.</text>
</comment>
<comment type="cofactor">
    <cofactor evidence="1 3">
        <name>pyridoxal 5'-phosphate</name>
        <dbReference type="ChEBI" id="CHEBI:597326"/>
    </cofactor>
</comment>
<dbReference type="Pfam" id="PF00155">
    <property type="entry name" value="Aminotran_1_2"/>
    <property type="match status" value="1"/>
</dbReference>
<accession>A0ABR8VEF7</accession>
<evidence type="ECO:0000259" key="4">
    <source>
        <dbReference type="Pfam" id="PF00155"/>
    </source>
</evidence>
<dbReference type="InterPro" id="IPR015422">
    <property type="entry name" value="PyrdxlP-dep_Trfase_small"/>
</dbReference>
<keyword evidence="3" id="KW-0808">Transferase</keyword>
<dbReference type="Gene3D" id="3.90.1150.10">
    <property type="entry name" value="Aspartate Aminotransferase, domain 1"/>
    <property type="match status" value="1"/>
</dbReference>
<dbReference type="Proteomes" id="UP000616346">
    <property type="component" value="Unassembled WGS sequence"/>
</dbReference>
<evidence type="ECO:0000313" key="5">
    <source>
        <dbReference type="EMBL" id="MBD8003080.1"/>
    </source>
</evidence>
<keyword evidence="6" id="KW-1185">Reference proteome</keyword>
<feature type="domain" description="Aminotransferase class I/classII large" evidence="4">
    <location>
        <begin position="44"/>
        <end position="329"/>
    </location>
</feature>
<keyword evidence="3 5" id="KW-0032">Aminotransferase</keyword>
<dbReference type="EMBL" id="JACSPQ010000019">
    <property type="protein sequence ID" value="MBD8003080.1"/>
    <property type="molecule type" value="Genomic_DNA"/>
</dbReference>
<dbReference type="RefSeq" id="WP_191710731.1">
    <property type="nucleotide sequence ID" value="NZ_JACSPQ010000019.1"/>
</dbReference>
<reference evidence="5 6" key="1">
    <citation type="submission" date="2020-08" db="EMBL/GenBank/DDBJ databases">
        <title>A Genomic Blueprint of the Chicken Gut Microbiome.</title>
        <authorList>
            <person name="Gilroy R."/>
            <person name="Ravi A."/>
            <person name="Getino M."/>
            <person name="Pursley I."/>
            <person name="Horton D.L."/>
            <person name="Alikhan N.-F."/>
            <person name="Baker D."/>
            <person name="Gharbi K."/>
            <person name="Hall N."/>
            <person name="Watson M."/>
            <person name="Adriaenssens E.M."/>
            <person name="Foster-Nyarko E."/>
            <person name="Jarju S."/>
            <person name="Secka A."/>
            <person name="Antonio M."/>
            <person name="Oren A."/>
            <person name="Chaudhuri R."/>
            <person name="La Ragione R.M."/>
            <person name="Hildebrand F."/>
            <person name="Pallen M.J."/>
        </authorList>
    </citation>
    <scope>NUCLEOTIDE SEQUENCE [LARGE SCALE GENOMIC DNA]</scope>
    <source>
        <strain evidence="5 6">Sa1YUN3</strain>
    </source>
</reference>
<evidence type="ECO:0000256" key="3">
    <source>
        <dbReference type="RuleBase" id="RU000481"/>
    </source>
</evidence>
<gene>
    <name evidence="5" type="ORF">H9626_12795</name>
</gene>
<dbReference type="PROSITE" id="PS00105">
    <property type="entry name" value="AA_TRANSFER_CLASS_1"/>
    <property type="match status" value="1"/>
</dbReference>